<keyword evidence="7" id="KW-0418">Kinase</keyword>
<protein>
    <recommendedName>
        <fullName evidence="2">non-specific serine/threonine protein kinase</fullName>
        <ecNumber evidence="2">2.7.11.1</ecNumber>
    </recommendedName>
</protein>
<keyword evidence="6" id="KW-0547">Nucleotide-binding</keyword>
<organism evidence="12 13">
    <name type="scientific">Romanomermis culicivorax</name>
    <name type="common">Nematode worm</name>
    <dbReference type="NCBI Taxonomy" id="13658"/>
    <lineage>
        <taxon>Eukaryota</taxon>
        <taxon>Metazoa</taxon>
        <taxon>Ecdysozoa</taxon>
        <taxon>Nematoda</taxon>
        <taxon>Enoplea</taxon>
        <taxon>Dorylaimia</taxon>
        <taxon>Mermithida</taxon>
        <taxon>Mermithoidea</taxon>
        <taxon>Mermithidae</taxon>
        <taxon>Romanomermis</taxon>
    </lineage>
</organism>
<keyword evidence="4" id="KW-0808">Transferase</keyword>
<dbReference type="NCBIfam" id="TIGR03724">
    <property type="entry name" value="arch_bud32"/>
    <property type="match status" value="1"/>
</dbReference>
<keyword evidence="3" id="KW-0723">Serine/threonine-protein kinase</keyword>
<dbReference type="EC" id="2.7.11.1" evidence="2"/>
<dbReference type="InterPro" id="IPR000719">
    <property type="entry name" value="Prot_kinase_dom"/>
</dbReference>
<accession>A0A915HYX2</accession>
<proteinExistence type="inferred from homology"/>
<dbReference type="GO" id="GO:0005829">
    <property type="term" value="C:cytosol"/>
    <property type="evidence" value="ECO:0007669"/>
    <property type="project" value="TreeGrafter"/>
</dbReference>
<dbReference type="GO" id="GO:0000408">
    <property type="term" value="C:EKC/KEOPS complex"/>
    <property type="evidence" value="ECO:0007669"/>
    <property type="project" value="TreeGrafter"/>
</dbReference>
<keyword evidence="5" id="KW-0819">tRNA processing</keyword>
<evidence type="ECO:0000313" key="12">
    <source>
        <dbReference type="Proteomes" id="UP000887565"/>
    </source>
</evidence>
<feature type="domain" description="Protein kinase" evidence="11">
    <location>
        <begin position="30"/>
        <end position="272"/>
    </location>
</feature>
<dbReference type="Proteomes" id="UP000887565">
    <property type="component" value="Unplaced"/>
</dbReference>
<sequence length="272" mass="31777">MSSSPLKRNYADDDWEFDSDDISDPTYETKMDFELVQQGAEARLFKGQFLGRQCLIKERFPKTYRHPILDQNLSRERTKFEIRCLQKCRALGIVRTPTIYFIDDKKNRIFMEYIGNSTTVKQYLIELRKNKLNDEEFLVESEPLARKIGQILRKLHDNNIIHGDLTTSNLLIDRPVNNDDIRLSLIDFGLSYIVGNSVEDKAVDLYVLERAFLSTHPNTEKLFDVLLKSYENDSIIGEVNSKNEIKKQKVAKSTMTKFEEVRLRGRKRLMIG</sequence>
<comment type="similarity">
    <text evidence="1">Belongs to the protein kinase superfamily. BUD32 family.</text>
</comment>
<evidence type="ECO:0000256" key="3">
    <source>
        <dbReference type="ARBA" id="ARBA00022527"/>
    </source>
</evidence>
<evidence type="ECO:0000256" key="9">
    <source>
        <dbReference type="ARBA" id="ARBA00047899"/>
    </source>
</evidence>
<dbReference type="SUPFAM" id="SSF56112">
    <property type="entry name" value="Protein kinase-like (PK-like)"/>
    <property type="match status" value="1"/>
</dbReference>
<dbReference type="GO" id="GO:0004674">
    <property type="term" value="F:protein serine/threonine kinase activity"/>
    <property type="evidence" value="ECO:0007669"/>
    <property type="project" value="UniProtKB-KW"/>
</dbReference>
<keyword evidence="12" id="KW-1185">Reference proteome</keyword>
<dbReference type="SMART" id="SM00220">
    <property type="entry name" value="S_TKc"/>
    <property type="match status" value="1"/>
</dbReference>
<evidence type="ECO:0000313" key="13">
    <source>
        <dbReference type="WBParaSite" id="nRc.2.0.1.t06461-RA"/>
    </source>
</evidence>
<dbReference type="GO" id="GO:0008033">
    <property type="term" value="P:tRNA processing"/>
    <property type="evidence" value="ECO:0007669"/>
    <property type="project" value="UniProtKB-KW"/>
</dbReference>
<dbReference type="Gene3D" id="1.10.510.10">
    <property type="entry name" value="Transferase(Phosphotransferase) domain 1"/>
    <property type="match status" value="1"/>
</dbReference>
<evidence type="ECO:0000256" key="10">
    <source>
        <dbReference type="ARBA" id="ARBA00048679"/>
    </source>
</evidence>
<dbReference type="GO" id="GO:0005634">
    <property type="term" value="C:nucleus"/>
    <property type="evidence" value="ECO:0007669"/>
    <property type="project" value="TreeGrafter"/>
</dbReference>
<dbReference type="InterPro" id="IPR011009">
    <property type="entry name" value="Kinase-like_dom_sf"/>
</dbReference>
<dbReference type="InterPro" id="IPR022495">
    <property type="entry name" value="Bud32"/>
</dbReference>
<comment type="catalytic activity">
    <reaction evidence="10">
        <text>L-seryl-[protein] + ATP = O-phospho-L-seryl-[protein] + ADP + H(+)</text>
        <dbReference type="Rhea" id="RHEA:17989"/>
        <dbReference type="Rhea" id="RHEA-COMP:9863"/>
        <dbReference type="Rhea" id="RHEA-COMP:11604"/>
        <dbReference type="ChEBI" id="CHEBI:15378"/>
        <dbReference type="ChEBI" id="CHEBI:29999"/>
        <dbReference type="ChEBI" id="CHEBI:30616"/>
        <dbReference type="ChEBI" id="CHEBI:83421"/>
        <dbReference type="ChEBI" id="CHEBI:456216"/>
        <dbReference type="EC" id="2.7.11.1"/>
    </reaction>
</comment>
<dbReference type="GO" id="GO:0070525">
    <property type="term" value="P:tRNA threonylcarbamoyladenosine metabolic process"/>
    <property type="evidence" value="ECO:0007669"/>
    <property type="project" value="TreeGrafter"/>
</dbReference>
<dbReference type="GO" id="GO:0005524">
    <property type="term" value="F:ATP binding"/>
    <property type="evidence" value="ECO:0007669"/>
    <property type="project" value="UniProtKB-KW"/>
</dbReference>
<dbReference type="FunFam" id="3.30.200.20:FF:000201">
    <property type="entry name" value="TP53-regulating kinase isoform X1"/>
    <property type="match status" value="1"/>
</dbReference>
<dbReference type="Pfam" id="PF00069">
    <property type="entry name" value="Pkinase"/>
    <property type="match status" value="1"/>
</dbReference>
<dbReference type="PANTHER" id="PTHR12209">
    <property type="entry name" value="NON-SPECIFIC SERINE/THREONINE PROTEIN KINASE"/>
    <property type="match status" value="1"/>
</dbReference>
<evidence type="ECO:0000256" key="2">
    <source>
        <dbReference type="ARBA" id="ARBA00012513"/>
    </source>
</evidence>
<comment type="catalytic activity">
    <reaction evidence="9">
        <text>L-threonyl-[protein] + ATP = O-phospho-L-threonyl-[protein] + ADP + H(+)</text>
        <dbReference type="Rhea" id="RHEA:46608"/>
        <dbReference type="Rhea" id="RHEA-COMP:11060"/>
        <dbReference type="Rhea" id="RHEA-COMP:11605"/>
        <dbReference type="ChEBI" id="CHEBI:15378"/>
        <dbReference type="ChEBI" id="CHEBI:30013"/>
        <dbReference type="ChEBI" id="CHEBI:30616"/>
        <dbReference type="ChEBI" id="CHEBI:61977"/>
        <dbReference type="ChEBI" id="CHEBI:456216"/>
        <dbReference type="EC" id="2.7.11.1"/>
    </reaction>
</comment>
<evidence type="ECO:0000256" key="8">
    <source>
        <dbReference type="ARBA" id="ARBA00022840"/>
    </source>
</evidence>
<evidence type="ECO:0000259" key="11">
    <source>
        <dbReference type="PROSITE" id="PS50011"/>
    </source>
</evidence>
<dbReference type="PROSITE" id="PS50011">
    <property type="entry name" value="PROTEIN_KINASE_DOM"/>
    <property type="match status" value="1"/>
</dbReference>
<keyword evidence="8" id="KW-0067">ATP-binding</keyword>
<reference evidence="13" key="1">
    <citation type="submission" date="2022-11" db="UniProtKB">
        <authorList>
            <consortium name="WormBaseParasite"/>
        </authorList>
    </citation>
    <scope>IDENTIFICATION</scope>
</reference>
<evidence type="ECO:0000256" key="1">
    <source>
        <dbReference type="ARBA" id="ARBA00010630"/>
    </source>
</evidence>
<dbReference type="PANTHER" id="PTHR12209:SF0">
    <property type="entry name" value="EKC_KEOPS COMPLEX SUBUNIT TP53RK"/>
    <property type="match status" value="1"/>
</dbReference>
<evidence type="ECO:0000256" key="4">
    <source>
        <dbReference type="ARBA" id="ARBA00022679"/>
    </source>
</evidence>
<dbReference type="WBParaSite" id="nRc.2.0.1.t06461-RA">
    <property type="protein sequence ID" value="nRc.2.0.1.t06461-RA"/>
    <property type="gene ID" value="nRc.2.0.1.g06461"/>
</dbReference>
<name>A0A915HYX2_ROMCU</name>
<dbReference type="AlphaFoldDB" id="A0A915HYX2"/>
<dbReference type="OMA" id="HKLYMEY"/>
<dbReference type="PROSITE" id="PS00109">
    <property type="entry name" value="PROTEIN_KINASE_TYR"/>
    <property type="match status" value="1"/>
</dbReference>
<dbReference type="InterPro" id="IPR008266">
    <property type="entry name" value="Tyr_kinase_AS"/>
</dbReference>
<dbReference type="Gene3D" id="3.30.200.20">
    <property type="entry name" value="Phosphorylase Kinase, domain 1"/>
    <property type="match status" value="1"/>
</dbReference>
<evidence type="ECO:0000256" key="6">
    <source>
        <dbReference type="ARBA" id="ARBA00022741"/>
    </source>
</evidence>
<evidence type="ECO:0000256" key="5">
    <source>
        <dbReference type="ARBA" id="ARBA00022694"/>
    </source>
</evidence>
<evidence type="ECO:0000256" key="7">
    <source>
        <dbReference type="ARBA" id="ARBA00022777"/>
    </source>
</evidence>